<dbReference type="Proteomes" id="UP001194468">
    <property type="component" value="Unassembled WGS sequence"/>
</dbReference>
<evidence type="ECO:0000256" key="15">
    <source>
        <dbReference type="ARBA" id="ARBA00023306"/>
    </source>
</evidence>
<evidence type="ECO:0000256" key="10">
    <source>
        <dbReference type="ARBA" id="ARBA00022776"/>
    </source>
</evidence>
<keyword evidence="8" id="KW-0132">Cell division</keyword>
<dbReference type="GO" id="GO:0051301">
    <property type="term" value="P:cell division"/>
    <property type="evidence" value="ECO:0007669"/>
    <property type="project" value="UniProtKB-KW"/>
</dbReference>
<evidence type="ECO:0000256" key="5">
    <source>
        <dbReference type="ARBA" id="ARBA00020260"/>
    </source>
</evidence>
<keyword evidence="10" id="KW-0498">Mitosis</keyword>
<dbReference type="PANTHER" id="PTHR28036:SF1">
    <property type="entry name" value="DASH COMPLEX SUBUNIT DAD2"/>
    <property type="match status" value="1"/>
</dbReference>
<sequence>MRPSIAPHRASHAHALAAQANNPASVHRLMEKKKEHEAVAALERASALFVKRIEGLADDCEVMADAGQVHGQVLEQWPNMFRILGLFLANRQQYAESEASLVTLESAPGERLVRIPLDEVQAVNAKPS</sequence>
<evidence type="ECO:0000256" key="9">
    <source>
        <dbReference type="ARBA" id="ARBA00022701"/>
    </source>
</evidence>
<reference evidence="18" key="1">
    <citation type="submission" date="2019-10" db="EMBL/GenBank/DDBJ databases">
        <authorList>
            <consortium name="DOE Joint Genome Institute"/>
            <person name="Kuo A."/>
            <person name="Miyauchi S."/>
            <person name="Kiss E."/>
            <person name="Drula E."/>
            <person name="Kohler A."/>
            <person name="Sanchez-Garcia M."/>
            <person name="Andreopoulos B."/>
            <person name="Barry K.W."/>
            <person name="Bonito G."/>
            <person name="Buee M."/>
            <person name="Carver A."/>
            <person name="Chen C."/>
            <person name="Cichocki N."/>
            <person name="Clum A."/>
            <person name="Culley D."/>
            <person name="Crous P.W."/>
            <person name="Fauchery L."/>
            <person name="Girlanda M."/>
            <person name="Hayes R."/>
            <person name="Keri Z."/>
            <person name="LaButti K."/>
            <person name="Lipzen A."/>
            <person name="Lombard V."/>
            <person name="Magnuson J."/>
            <person name="Maillard F."/>
            <person name="Morin E."/>
            <person name="Murat C."/>
            <person name="Nolan M."/>
            <person name="Ohm R."/>
            <person name="Pangilinan J."/>
            <person name="Pereira M."/>
            <person name="Perotto S."/>
            <person name="Peter M."/>
            <person name="Riley R."/>
            <person name="Sitrit Y."/>
            <person name="Stielow B."/>
            <person name="Szollosi G."/>
            <person name="Zifcakova L."/>
            <person name="Stursova M."/>
            <person name="Spatafora J.W."/>
            <person name="Tedersoo L."/>
            <person name="Vaario L.-M."/>
            <person name="Yamada A."/>
            <person name="Yan M."/>
            <person name="Wang P."/>
            <person name="Xu J."/>
            <person name="Bruns T."/>
            <person name="Baldrian P."/>
            <person name="Vilgalys R."/>
            <person name="Henrissat B."/>
            <person name="Grigoriev I.V."/>
            <person name="Hibbett D."/>
            <person name="Nagy L.G."/>
            <person name="Martin F.M."/>
        </authorList>
    </citation>
    <scope>NUCLEOTIDE SEQUENCE</scope>
    <source>
        <strain evidence="18">BED1</strain>
    </source>
</reference>
<dbReference type="Pfam" id="PF08654">
    <property type="entry name" value="DASH_Dad2"/>
    <property type="match status" value="1"/>
</dbReference>
<keyword evidence="16" id="KW-0137">Centromere</keyword>
<dbReference type="GO" id="GO:0008608">
    <property type="term" value="P:attachment of spindle microtubules to kinetochore"/>
    <property type="evidence" value="ECO:0007669"/>
    <property type="project" value="TreeGrafter"/>
</dbReference>
<evidence type="ECO:0000256" key="8">
    <source>
        <dbReference type="ARBA" id="ARBA00022618"/>
    </source>
</evidence>
<dbReference type="GO" id="GO:0000278">
    <property type="term" value="P:mitotic cell cycle"/>
    <property type="evidence" value="ECO:0007669"/>
    <property type="project" value="InterPro"/>
</dbReference>
<keyword evidence="7" id="KW-0963">Cytoplasm</keyword>
<evidence type="ECO:0000256" key="14">
    <source>
        <dbReference type="ARBA" id="ARBA00023242"/>
    </source>
</evidence>
<comment type="caution">
    <text evidence="18">The sequence shown here is derived from an EMBL/GenBank/DDBJ whole genome shotgun (WGS) entry which is preliminary data.</text>
</comment>
<dbReference type="AlphaFoldDB" id="A0AAD4BWB2"/>
<evidence type="ECO:0000256" key="3">
    <source>
        <dbReference type="ARBA" id="ARBA00004629"/>
    </source>
</evidence>
<dbReference type="GO" id="GO:0005874">
    <property type="term" value="C:microtubule"/>
    <property type="evidence" value="ECO:0007669"/>
    <property type="project" value="UniProtKB-KW"/>
</dbReference>
<protein>
    <recommendedName>
        <fullName evidence="5">DASH complex subunit DAD2</fullName>
    </recommendedName>
    <alternativeName>
        <fullName evidence="17">Outer kinetochore protein DAD2</fullName>
    </alternativeName>
</protein>
<evidence type="ECO:0000313" key="18">
    <source>
        <dbReference type="EMBL" id="KAF8441774.1"/>
    </source>
</evidence>
<name>A0AAD4BWB2_BOLED</name>
<dbReference type="GO" id="GO:1990023">
    <property type="term" value="C:mitotic spindle midzone"/>
    <property type="evidence" value="ECO:0007669"/>
    <property type="project" value="TreeGrafter"/>
</dbReference>
<evidence type="ECO:0000256" key="4">
    <source>
        <dbReference type="ARBA" id="ARBA00005501"/>
    </source>
</evidence>
<keyword evidence="12" id="KW-0995">Kinetochore</keyword>
<dbReference type="GO" id="GO:0044732">
    <property type="term" value="C:mitotic spindle pole body"/>
    <property type="evidence" value="ECO:0007669"/>
    <property type="project" value="TreeGrafter"/>
</dbReference>
<keyword evidence="11" id="KW-0159">Chromosome partition</keyword>
<comment type="similarity">
    <text evidence="4">Belongs to the DASH complex DAD2 family.</text>
</comment>
<accession>A0AAD4BWB2</accession>
<proteinExistence type="inferred from homology"/>
<dbReference type="EMBL" id="WHUW01000010">
    <property type="protein sequence ID" value="KAF8441774.1"/>
    <property type="molecule type" value="Genomic_DNA"/>
</dbReference>
<evidence type="ECO:0000256" key="17">
    <source>
        <dbReference type="ARBA" id="ARBA00030568"/>
    </source>
</evidence>
<organism evidence="18 19">
    <name type="scientific">Boletus edulis BED1</name>
    <dbReference type="NCBI Taxonomy" id="1328754"/>
    <lineage>
        <taxon>Eukaryota</taxon>
        <taxon>Fungi</taxon>
        <taxon>Dikarya</taxon>
        <taxon>Basidiomycota</taxon>
        <taxon>Agaricomycotina</taxon>
        <taxon>Agaricomycetes</taxon>
        <taxon>Agaricomycetidae</taxon>
        <taxon>Boletales</taxon>
        <taxon>Boletineae</taxon>
        <taxon>Boletaceae</taxon>
        <taxon>Boletoideae</taxon>
        <taxon>Boletus</taxon>
    </lineage>
</organism>
<keyword evidence="19" id="KW-1185">Reference proteome</keyword>
<evidence type="ECO:0000313" key="19">
    <source>
        <dbReference type="Proteomes" id="UP001194468"/>
    </source>
</evidence>
<dbReference type="PANTHER" id="PTHR28036">
    <property type="entry name" value="DASH COMPLEX SUBUNIT DAD2"/>
    <property type="match status" value="1"/>
</dbReference>
<evidence type="ECO:0000256" key="1">
    <source>
        <dbReference type="ARBA" id="ARBA00004123"/>
    </source>
</evidence>
<evidence type="ECO:0000256" key="13">
    <source>
        <dbReference type="ARBA" id="ARBA00023212"/>
    </source>
</evidence>
<dbReference type="InterPro" id="IPR013963">
    <property type="entry name" value="DASH_Dad2"/>
</dbReference>
<evidence type="ECO:0000256" key="16">
    <source>
        <dbReference type="ARBA" id="ARBA00023328"/>
    </source>
</evidence>
<evidence type="ECO:0000256" key="7">
    <source>
        <dbReference type="ARBA" id="ARBA00022490"/>
    </source>
</evidence>
<keyword evidence="13" id="KW-0206">Cytoskeleton</keyword>
<evidence type="ECO:0000256" key="6">
    <source>
        <dbReference type="ARBA" id="ARBA00022454"/>
    </source>
</evidence>
<keyword evidence="14" id="KW-0539">Nucleus</keyword>
<keyword evidence="6" id="KW-0158">Chromosome</keyword>
<gene>
    <name evidence="18" type="ORF">L210DRAFT_3760267</name>
</gene>
<evidence type="ECO:0000256" key="11">
    <source>
        <dbReference type="ARBA" id="ARBA00022829"/>
    </source>
</evidence>
<keyword evidence="15" id="KW-0131">Cell cycle</keyword>
<evidence type="ECO:0000256" key="2">
    <source>
        <dbReference type="ARBA" id="ARBA00004186"/>
    </source>
</evidence>
<evidence type="ECO:0000256" key="12">
    <source>
        <dbReference type="ARBA" id="ARBA00022838"/>
    </source>
</evidence>
<comment type="subcellular location">
    <subcellularLocation>
        <location evidence="3">Chromosome</location>
        <location evidence="3">Centromere</location>
        <location evidence="3">Kinetochore</location>
    </subcellularLocation>
    <subcellularLocation>
        <location evidence="2">Cytoplasm</location>
        <location evidence="2">Cytoskeleton</location>
        <location evidence="2">Spindle</location>
    </subcellularLocation>
    <subcellularLocation>
        <location evidence="1">Nucleus</location>
    </subcellularLocation>
</comment>
<reference evidence="18" key="2">
    <citation type="journal article" date="2020" name="Nat. Commun.">
        <title>Large-scale genome sequencing of mycorrhizal fungi provides insights into the early evolution of symbiotic traits.</title>
        <authorList>
            <person name="Miyauchi S."/>
            <person name="Kiss E."/>
            <person name="Kuo A."/>
            <person name="Drula E."/>
            <person name="Kohler A."/>
            <person name="Sanchez-Garcia M."/>
            <person name="Morin E."/>
            <person name="Andreopoulos B."/>
            <person name="Barry K.W."/>
            <person name="Bonito G."/>
            <person name="Buee M."/>
            <person name="Carver A."/>
            <person name="Chen C."/>
            <person name="Cichocki N."/>
            <person name="Clum A."/>
            <person name="Culley D."/>
            <person name="Crous P.W."/>
            <person name="Fauchery L."/>
            <person name="Girlanda M."/>
            <person name="Hayes R.D."/>
            <person name="Keri Z."/>
            <person name="LaButti K."/>
            <person name="Lipzen A."/>
            <person name="Lombard V."/>
            <person name="Magnuson J."/>
            <person name="Maillard F."/>
            <person name="Murat C."/>
            <person name="Nolan M."/>
            <person name="Ohm R.A."/>
            <person name="Pangilinan J."/>
            <person name="Pereira M.F."/>
            <person name="Perotto S."/>
            <person name="Peter M."/>
            <person name="Pfister S."/>
            <person name="Riley R."/>
            <person name="Sitrit Y."/>
            <person name="Stielow J.B."/>
            <person name="Szollosi G."/>
            <person name="Zifcakova L."/>
            <person name="Stursova M."/>
            <person name="Spatafora J.W."/>
            <person name="Tedersoo L."/>
            <person name="Vaario L.M."/>
            <person name="Yamada A."/>
            <person name="Yan M."/>
            <person name="Wang P."/>
            <person name="Xu J."/>
            <person name="Bruns T."/>
            <person name="Baldrian P."/>
            <person name="Vilgalys R."/>
            <person name="Dunand C."/>
            <person name="Henrissat B."/>
            <person name="Grigoriev I.V."/>
            <person name="Hibbett D."/>
            <person name="Nagy L.G."/>
            <person name="Martin F.M."/>
        </authorList>
    </citation>
    <scope>NUCLEOTIDE SEQUENCE</scope>
    <source>
        <strain evidence="18">BED1</strain>
    </source>
</reference>
<keyword evidence="9" id="KW-0493">Microtubule</keyword>
<dbReference type="GO" id="GO:0042729">
    <property type="term" value="C:DASH complex"/>
    <property type="evidence" value="ECO:0007669"/>
    <property type="project" value="InterPro"/>
</dbReference>